<dbReference type="PANTHER" id="PTHR24252:SF7">
    <property type="entry name" value="HYALIN"/>
    <property type="match status" value="1"/>
</dbReference>
<dbReference type="GO" id="GO:0006508">
    <property type="term" value="P:proteolysis"/>
    <property type="evidence" value="ECO:0007669"/>
    <property type="project" value="UniProtKB-KW"/>
</dbReference>
<dbReference type="FunFam" id="2.40.10.10:FF:000068">
    <property type="entry name" value="transmembrane protease serine 2"/>
    <property type="match status" value="1"/>
</dbReference>
<dbReference type="PROSITE" id="PS50240">
    <property type="entry name" value="TRYPSIN_DOM"/>
    <property type="match status" value="1"/>
</dbReference>
<feature type="chain" id="PRO_5009139208" description="Peptidase S1 domain-containing protein" evidence="3">
    <location>
        <begin position="23"/>
        <end position="307"/>
    </location>
</feature>
<sequence length="307" mass="32930">MRRLVSLILVAAVGLPANLALAGDEPDTEMIVGGKPAKPGKFPYQVRLYASADDEKGFCGGSIIDPQWILTAGHCVVEGSDAQGPQAPVETVFVGYGSTDRTETTKIESEKIVVHPLYLEKALSGGGDVALVKLKEPIPGAKKVEIADPDTEKTLVTRGVKVTVTGWGAIWDPEDKEVVELLSKVAPQADVTERLSFPRKLHEADIHVMARDECRAIYEPQQLGIADSEICALKPRSVTNSCYGDSGGPLVVLAEEPRRYVQIGVVSWGDRCGRAGNPNVFARVASFSDWIEQTMTDDAPDPAPASP</sequence>
<organism evidence="5 6">
    <name type="scientific">Methyloceanibacter marginalis</name>
    <dbReference type="NCBI Taxonomy" id="1774971"/>
    <lineage>
        <taxon>Bacteria</taxon>
        <taxon>Pseudomonadati</taxon>
        <taxon>Pseudomonadota</taxon>
        <taxon>Alphaproteobacteria</taxon>
        <taxon>Hyphomicrobiales</taxon>
        <taxon>Hyphomicrobiaceae</taxon>
        <taxon>Methyloceanibacter</taxon>
    </lineage>
</organism>
<dbReference type="EMBL" id="LPWD01000140">
    <property type="protein sequence ID" value="ODS03242.1"/>
    <property type="molecule type" value="Genomic_DNA"/>
</dbReference>
<dbReference type="Proteomes" id="UP000095042">
    <property type="component" value="Unassembled WGS sequence"/>
</dbReference>
<dbReference type="InterPro" id="IPR001314">
    <property type="entry name" value="Peptidase_S1A"/>
</dbReference>
<keyword evidence="2" id="KW-0720">Serine protease</keyword>
<comment type="caution">
    <text evidence="5">The sequence shown here is derived from an EMBL/GenBank/DDBJ whole genome shotgun (WGS) entry which is preliminary data.</text>
</comment>
<gene>
    <name evidence="5" type="ORF">AUC71_10720</name>
</gene>
<proteinExistence type="predicted"/>
<dbReference type="PROSITE" id="PS00135">
    <property type="entry name" value="TRYPSIN_SER"/>
    <property type="match status" value="1"/>
</dbReference>
<dbReference type="SMART" id="SM00020">
    <property type="entry name" value="Tryp_SPc"/>
    <property type="match status" value="1"/>
</dbReference>
<dbReference type="InterPro" id="IPR018114">
    <property type="entry name" value="TRYPSIN_HIS"/>
</dbReference>
<dbReference type="InterPro" id="IPR001254">
    <property type="entry name" value="Trypsin_dom"/>
</dbReference>
<evidence type="ECO:0000313" key="6">
    <source>
        <dbReference type="Proteomes" id="UP000095042"/>
    </source>
</evidence>
<keyword evidence="2" id="KW-0378">Hydrolase</keyword>
<dbReference type="OrthoDB" id="9149554at2"/>
<dbReference type="SUPFAM" id="SSF50494">
    <property type="entry name" value="Trypsin-like serine proteases"/>
    <property type="match status" value="1"/>
</dbReference>
<dbReference type="Gene3D" id="2.40.10.10">
    <property type="entry name" value="Trypsin-like serine proteases"/>
    <property type="match status" value="1"/>
</dbReference>
<dbReference type="AlphaFoldDB" id="A0A1E3WCJ4"/>
<dbReference type="InterPro" id="IPR033116">
    <property type="entry name" value="TRYPSIN_SER"/>
</dbReference>
<keyword evidence="1" id="KW-1015">Disulfide bond</keyword>
<dbReference type="InterPro" id="IPR009003">
    <property type="entry name" value="Peptidase_S1_PA"/>
</dbReference>
<keyword evidence="2" id="KW-0645">Protease</keyword>
<accession>A0A1E3WCJ4</accession>
<dbReference type="RefSeq" id="WP_069623563.1">
    <property type="nucleotide sequence ID" value="NZ_LPWD01000140.1"/>
</dbReference>
<dbReference type="PRINTS" id="PR00722">
    <property type="entry name" value="CHYMOTRYPSIN"/>
</dbReference>
<evidence type="ECO:0000256" key="3">
    <source>
        <dbReference type="SAM" id="SignalP"/>
    </source>
</evidence>
<reference evidence="5 6" key="1">
    <citation type="journal article" date="2016" name="Environ. Microbiol.">
        <title>New Methyloceanibacter diversity from North Sea sediments includes methanotroph containing solely the soluble methane monooxygenase.</title>
        <authorList>
            <person name="Vekeman B."/>
            <person name="Kerckhof F.M."/>
            <person name="Cremers G."/>
            <person name="de Vos P."/>
            <person name="Vandamme P."/>
            <person name="Boon N."/>
            <person name="Op den Camp H.J."/>
            <person name="Heylen K."/>
        </authorList>
    </citation>
    <scope>NUCLEOTIDE SEQUENCE [LARGE SCALE GENOMIC DNA]</scope>
    <source>
        <strain evidence="5 6">R-67177</strain>
    </source>
</reference>
<dbReference type="PROSITE" id="PS00134">
    <property type="entry name" value="TRYPSIN_HIS"/>
    <property type="match status" value="1"/>
</dbReference>
<evidence type="ECO:0000259" key="4">
    <source>
        <dbReference type="PROSITE" id="PS50240"/>
    </source>
</evidence>
<dbReference type="GO" id="GO:0004252">
    <property type="term" value="F:serine-type endopeptidase activity"/>
    <property type="evidence" value="ECO:0007669"/>
    <property type="project" value="InterPro"/>
</dbReference>
<dbReference type="CDD" id="cd00190">
    <property type="entry name" value="Tryp_SPc"/>
    <property type="match status" value="1"/>
</dbReference>
<feature type="signal peptide" evidence="3">
    <location>
        <begin position="1"/>
        <end position="22"/>
    </location>
</feature>
<evidence type="ECO:0000256" key="1">
    <source>
        <dbReference type="ARBA" id="ARBA00023157"/>
    </source>
</evidence>
<dbReference type="PANTHER" id="PTHR24252">
    <property type="entry name" value="ACROSIN-RELATED"/>
    <property type="match status" value="1"/>
</dbReference>
<dbReference type="InterPro" id="IPR043504">
    <property type="entry name" value="Peptidase_S1_PA_chymotrypsin"/>
</dbReference>
<evidence type="ECO:0000313" key="5">
    <source>
        <dbReference type="EMBL" id="ODS03242.1"/>
    </source>
</evidence>
<name>A0A1E3WCJ4_9HYPH</name>
<dbReference type="Pfam" id="PF00089">
    <property type="entry name" value="Trypsin"/>
    <property type="match status" value="2"/>
</dbReference>
<protein>
    <recommendedName>
        <fullName evidence="4">Peptidase S1 domain-containing protein</fullName>
    </recommendedName>
</protein>
<feature type="domain" description="Peptidase S1" evidence="4">
    <location>
        <begin position="31"/>
        <end position="296"/>
    </location>
</feature>
<keyword evidence="3" id="KW-0732">Signal</keyword>
<keyword evidence="6" id="KW-1185">Reference proteome</keyword>
<evidence type="ECO:0000256" key="2">
    <source>
        <dbReference type="RuleBase" id="RU363034"/>
    </source>
</evidence>